<reference evidence="5 6" key="1">
    <citation type="submission" date="2016-04" db="EMBL/GenBank/DDBJ databases">
        <authorList>
            <person name="Chen L."/>
            <person name="Zhuang W."/>
            <person name="Wang G."/>
        </authorList>
    </citation>
    <scope>NUCLEOTIDE SEQUENCE [LARGE SCALE GENOMIC DNA]</scope>
    <source>
        <strain evidence="6">GR20</strain>
    </source>
</reference>
<feature type="domain" description="YknX-like beta-barrel" evidence="4">
    <location>
        <begin position="210"/>
        <end position="285"/>
    </location>
</feature>
<protein>
    <submittedName>
        <fullName evidence="5">Efflux transporter periplasmic adaptor subunit</fullName>
    </submittedName>
</protein>
<dbReference type="InterPro" id="IPR058625">
    <property type="entry name" value="MdtA-like_BSH"/>
</dbReference>
<keyword evidence="6" id="KW-1185">Reference proteome</keyword>
<comment type="similarity">
    <text evidence="1">Belongs to the membrane fusion protein (MFP) (TC 8.A.1) family.</text>
</comment>
<dbReference type="Pfam" id="PF25917">
    <property type="entry name" value="BSH_RND"/>
    <property type="match status" value="1"/>
</dbReference>
<dbReference type="InterPro" id="IPR006143">
    <property type="entry name" value="RND_pump_MFP"/>
</dbReference>
<evidence type="ECO:0000256" key="1">
    <source>
        <dbReference type="ARBA" id="ARBA00009477"/>
    </source>
</evidence>
<evidence type="ECO:0000313" key="5">
    <source>
        <dbReference type="EMBL" id="OQP55250.1"/>
    </source>
</evidence>
<dbReference type="EMBL" id="LWBO01000001">
    <property type="protein sequence ID" value="OQP55250.1"/>
    <property type="molecule type" value="Genomic_DNA"/>
</dbReference>
<accession>A0ABX3P7D2</accession>
<feature type="region of interest" description="Disordered" evidence="2">
    <location>
        <begin position="395"/>
        <end position="435"/>
    </location>
</feature>
<dbReference type="SUPFAM" id="SSF111369">
    <property type="entry name" value="HlyD-like secretion proteins"/>
    <property type="match status" value="1"/>
</dbReference>
<gene>
    <name evidence="5" type="ORF">A4D02_02770</name>
</gene>
<dbReference type="Gene3D" id="1.10.287.470">
    <property type="entry name" value="Helix hairpin bin"/>
    <property type="match status" value="1"/>
</dbReference>
<dbReference type="InterPro" id="IPR058636">
    <property type="entry name" value="Beta-barrel_YknX"/>
</dbReference>
<name>A0ABX3P7D2_9BACT</name>
<dbReference type="RefSeq" id="WP_014222843.1">
    <property type="nucleotide sequence ID" value="NZ_LWBO01000001.1"/>
</dbReference>
<evidence type="ECO:0000259" key="3">
    <source>
        <dbReference type="Pfam" id="PF25917"/>
    </source>
</evidence>
<sequence length="435" mass="47157">MKKKKYKWVIWVLLLVAAGAGTWFWKFREKEKPVVLETEQPHYGPIATSVTATGTIQPVDTVSVGTQVSGTISKVYVDFNDKVRKGQLIAEIDKTILTAQRDQISANLRQARANQDYQKGNYERQKQLLDVGAISKADYEIALNTYNAANDNVNAIAAQLKAAQQNLYYANIYSPIDGTVLTRNVSVGQTVASSLNTPTLFVIAKDLTKMQVMAAVDEADIGNVKNGQRVTFTVDAFPDNVFEGHVNEVRLRPSVSSNVVTYSTIVDAPNDDLKLKPGMTANITVFTQEIPNALLVSAKATRFRPDSSLYKKYTIEGGKFKDGQGKGGMRIGSAPKDSSGMNKSGKRDASETVETGKSAIVWVKKDSTLTRRKIKIGLTDDTNVQVLSGLTTDDVVVSGSHQEETGAKGGSGTPRSPFMPQRRGGGSGGGGNRRN</sequence>
<dbReference type="Gene3D" id="2.40.50.100">
    <property type="match status" value="1"/>
</dbReference>
<dbReference type="NCBIfam" id="TIGR01730">
    <property type="entry name" value="RND_mfp"/>
    <property type="match status" value="1"/>
</dbReference>
<evidence type="ECO:0000313" key="6">
    <source>
        <dbReference type="Proteomes" id="UP000192277"/>
    </source>
</evidence>
<dbReference type="Pfam" id="PF25990">
    <property type="entry name" value="Beta-barrel_YknX"/>
    <property type="match status" value="1"/>
</dbReference>
<dbReference type="PANTHER" id="PTHR30469:SF33">
    <property type="entry name" value="SLR1207 PROTEIN"/>
    <property type="match status" value="1"/>
</dbReference>
<evidence type="ECO:0000259" key="4">
    <source>
        <dbReference type="Pfam" id="PF25990"/>
    </source>
</evidence>
<evidence type="ECO:0000256" key="2">
    <source>
        <dbReference type="SAM" id="MobiDB-lite"/>
    </source>
</evidence>
<comment type="caution">
    <text evidence="5">The sequence shown here is derived from an EMBL/GenBank/DDBJ whole genome shotgun (WGS) entry which is preliminary data.</text>
</comment>
<feature type="compositionally biased region" description="Gly residues" evidence="2">
    <location>
        <begin position="423"/>
        <end position="435"/>
    </location>
</feature>
<dbReference type="Proteomes" id="UP000192277">
    <property type="component" value="Unassembled WGS sequence"/>
</dbReference>
<dbReference type="Gene3D" id="2.40.420.20">
    <property type="match status" value="1"/>
</dbReference>
<dbReference type="PANTHER" id="PTHR30469">
    <property type="entry name" value="MULTIDRUG RESISTANCE PROTEIN MDTA"/>
    <property type="match status" value="1"/>
</dbReference>
<feature type="domain" description="Multidrug resistance protein MdtA-like barrel-sandwich hybrid" evidence="3">
    <location>
        <begin position="61"/>
        <end position="199"/>
    </location>
</feature>
<feature type="region of interest" description="Disordered" evidence="2">
    <location>
        <begin position="321"/>
        <end position="354"/>
    </location>
</feature>
<dbReference type="Gene3D" id="2.40.30.170">
    <property type="match status" value="1"/>
</dbReference>
<organism evidence="5 6">
    <name type="scientific">Niastella koreensis</name>
    <dbReference type="NCBI Taxonomy" id="354356"/>
    <lineage>
        <taxon>Bacteria</taxon>
        <taxon>Pseudomonadati</taxon>
        <taxon>Bacteroidota</taxon>
        <taxon>Chitinophagia</taxon>
        <taxon>Chitinophagales</taxon>
        <taxon>Chitinophagaceae</taxon>
        <taxon>Niastella</taxon>
    </lineage>
</organism>
<proteinExistence type="inferred from homology"/>